<dbReference type="AlphaFoldDB" id="A0A814BZM4"/>
<proteinExistence type="predicted"/>
<dbReference type="Proteomes" id="UP000681722">
    <property type="component" value="Unassembled WGS sequence"/>
</dbReference>
<feature type="signal peptide" evidence="1">
    <location>
        <begin position="1"/>
        <end position="17"/>
    </location>
</feature>
<keyword evidence="1" id="KW-0732">Signal</keyword>
<organism evidence="2 4">
    <name type="scientific">Didymodactylos carnosus</name>
    <dbReference type="NCBI Taxonomy" id="1234261"/>
    <lineage>
        <taxon>Eukaryota</taxon>
        <taxon>Metazoa</taxon>
        <taxon>Spiralia</taxon>
        <taxon>Gnathifera</taxon>
        <taxon>Rotifera</taxon>
        <taxon>Eurotatoria</taxon>
        <taxon>Bdelloidea</taxon>
        <taxon>Philodinida</taxon>
        <taxon>Philodinidae</taxon>
        <taxon>Didymodactylos</taxon>
    </lineage>
</organism>
<keyword evidence="4" id="KW-1185">Reference proteome</keyword>
<accession>A0A814BZM4</accession>
<dbReference type="EMBL" id="CAJNOQ010002072">
    <property type="protein sequence ID" value="CAF0937048.1"/>
    <property type="molecule type" value="Genomic_DNA"/>
</dbReference>
<reference evidence="2" key="1">
    <citation type="submission" date="2021-02" db="EMBL/GenBank/DDBJ databases">
        <authorList>
            <person name="Nowell W R."/>
        </authorList>
    </citation>
    <scope>NUCLEOTIDE SEQUENCE</scope>
</reference>
<dbReference type="Proteomes" id="UP000663829">
    <property type="component" value="Unassembled WGS sequence"/>
</dbReference>
<comment type="caution">
    <text evidence="2">The sequence shown here is derived from an EMBL/GenBank/DDBJ whole genome shotgun (WGS) entry which is preliminary data.</text>
</comment>
<evidence type="ECO:0000313" key="4">
    <source>
        <dbReference type="Proteomes" id="UP000663829"/>
    </source>
</evidence>
<sequence length="252" mass="30041">MHHYDTLIFSLITLVLAEVSKYKTDFIANNFNLSSETDFYLKRVRRISAAEILSKKYGPLLTAAGFFKAAQFSDEYRSRQRWLEQAWHIQQINSKAFHASQSRVNFLYTTMERFQQIHDPLVIRNSLLRLDYIDVMIIETLIIKTHTEQIQHLMPIYNFIRETLWYYFVPFNQTIHLSCYFPRFLNGSLWRTIDIGKWLSETYANAIQFYTDDKKLANIWRKDGHIIVPLAMFHNGTMLFYLNNIVEVTRTK</sequence>
<evidence type="ECO:0000313" key="2">
    <source>
        <dbReference type="EMBL" id="CAF0937048.1"/>
    </source>
</evidence>
<name>A0A814BZM4_9BILA</name>
<protein>
    <submittedName>
        <fullName evidence="2">Uncharacterized protein</fullName>
    </submittedName>
</protein>
<evidence type="ECO:0000256" key="1">
    <source>
        <dbReference type="SAM" id="SignalP"/>
    </source>
</evidence>
<gene>
    <name evidence="2" type="ORF">GPM918_LOCUS10499</name>
    <name evidence="3" type="ORF">SRO942_LOCUS10500</name>
</gene>
<evidence type="ECO:0000313" key="3">
    <source>
        <dbReference type="EMBL" id="CAF3714075.1"/>
    </source>
</evidence>
<dbReference type="EMBL" id="CAJOBC010002072">
    <property type="protein sequence ID" value="CAF3714075.1"/>
    <property type="molecule type" value="Genomic_DNA"/>
</dbReference>
<feature type="chain" id="PRO_5035683715" evidence="1">
    <location>
        <begin position="18"/>
        <end position="252"/>
    </location>
</feature>